<keyword evidence="10 14" id="KW-0255">Endonuclease</keyword>
<evidence type="ECO:0000313" key="17">
    <source>
        <dbReference type="Proteomes" id="UP000176917"/>
    </source>
</evidence>
<evidence type="ECO:0000256" key="4">
    <source>
        <dbReference type="ARBA" id="ARBA00004065"/>
    </source>
</evidence>
<dbReference type="GO" id="GO:0043137">
    <property type="term" value="P:DNA replication, removal of RNA primer"/>
    <property type="evidence" value="ECO:0007669"/>
    <property type="project" value="TreeGrafter"/>
</dbReference>
<comment type="function">
    <text evidence="4 14">Endonuclease that specifically degrades the RNA of RNA-DNA hybrids.</text>
</comment>
<dbReference type="PANTHER" id="PTHR10954">
    <property type="entry name" value="RIBONUCLEASE H2 SUBUNIT A"/>
    <property type="match status" value="1"/>
</dbReference>
<evidence type="ECO:0000256" key="6">
    <source>
        <dbReference type="ARBA" id="ARBA00007383"/>
    </source>
</evidence>
<evidence type="ECO:0000313" key="16">
    <source>
        <dbReference type="EMBL" id="OHA73459.1"/>
    </source>
</evidence>
<comment type="catalytic activity">
    <reaction evidence="1 14">
        <text>Endonucleolytic cleavage to 5'-phosphomonoester.</text>
        <dbReference type="EC" id="3.1.26.4"/>
    </reaction>
</comment>
<reference evidence="16 17" key="1">
    <citation type="journal article" date="2016" name="Nat. Commun.">
        <title>Thousands of microbial genomes shed light on interconnected biogeochemical processes in an aquifer system.</title>
        <authorList>
            <person name="Anantharaman K."/>
            <person name="Brown C.T."/>
            <person name="Hug L.A."/>
            <person name="Sharon I."/>
            <person name="Castelle C.J."/>
            <person name="Probst A.J."/>
            <person name="Thomas B.C."/>
            <person name="Singh A."/>
            <person name="Wilkins M.J."/>
            <person name="Karaoz U."/>
            <person name="Brodie E.L."/>
            <person name="Williams K.H."/>
            <person name="Hubbard S.S."/>
            <person name="Banfield J.F."/>
        </authorList>
    </citation>
    <scope>NUCLEOTIDE SEQUENCE [LARGE SCALE GENOMIC DNA]</scope>
</reference>
<dbReference type="InterPro" id="IPR036397">
    <property type="entry name" value="RNaseH_sf"/>
</dbReference>
<evidence type="ECO:0000256" key="9">
    <source>
        <dbReference type="ARBA" id="ARBA00022723"/>
    </source>
</evidence>
<protein>
    <recommendedName>
        <fullName evidence="14">Ribonuclease</fullName>
        <ecNumber evidence="14">3.1.26.4</ecNumber>
    </recommendedName>
</protein>
<dbReference type="Pfam" id="PF01351">
    <property type="entry name" value="RNase_HII"/>
    <property type="match status" value="1"/>
</dbReference>
<comment type="subcellular location">
    <subcellularLocation>
        <location evidence="5">Cytoplasm</location>
    </subcellularLocation>
</comment>
<dbReference type="InterPro" id="IPR024567">
    <property type="entry name" value="RNase_HII/HIII_dom"/>
</dbReference>
<organism evidence="16 17">
    <name type="scientific">Candidatus Wildermuthbacteria bacterium RIFCSPLOWO2_01_FULL_48_16</name>
    <dbReference type="NCBI Taxonomy" id="1802461"/>
    <lineage>
        <taxon>Bacteria</taxon>
        <taxon>Candidatus Wildermuthiibacteriota</taxon>
    </lineage>
</organism>
<dbReference type="GO" id="GO:0006298">
    <property type="term" value="P:mismatch repair"/>
    <property type="evidence" value="ECO:0007669"/>
    <property type="project" value="TreeGrafter"/>
</dbReference>
<evidence type="ECO:0000256" key="2">
    <source>
        <dbReference type="ARBA" id="ARBA00001936"/>
    </source>
</evidence>
<evidence type="ECO:0000256" key="1">
    <source>
        <dbReference type="ARBA" id="ARBA00000077"/>
    </source>
</evidence>
<proteinExistence type="inferred from homology"/>
<dbReference type="GO" id="GO:0032299">
    <property type="term" value="C:ribonuclease H2 complex"/>
    <property type="evidence" value="ECO:0007669"/>
    <property type="project" value="TreeGrafter"/>
</dbReference>
<comment type="caution">
    <text evidence="13">Lacks conserved residue(s) required for the propagation of feature annotation.</text>
</comment>
<dbReference type="Proteomes" id="UP000176917">
    <property type="component" value="Unassembled WGS sequence"/>
</dbReference>
<dbReference type="GO" id="GO:0046872">
    <property type="term" value="F:metal ion binding"/>
    <property type="evidence" value="ECO:0007669"/>
    <property type="project" value="UniProtKB-KW"/>
</dbReference>
<gene>
    <name evidence="16" type="ORF">A3B24_02220</name>
</gene>
<keyword evidence="12" id="KW-0464">Manganese</keyword>
<dbReference type="GO" id="GO:0003723">
    <property type="term" value="F:RNA binding"/>
    <property type="evidence" value="ECO:0007669"/>
    <property type="project" value="UniProtKB-UniRule"/>
</dbReference>
<accession>A0A1G2RM64</accession>
<evidence type="ECO:0000256" key="3">
    <source>
        <dbReference type="ARBA" id="ARBA00001946"/>
    </source>
</evidence>
<dbReference type="EC" id="3.1.26.4" evidence="14"/>
<evidence type="ECO:0000256" key="7">
    <source>
        <dbReference type="ARBA" id="ARBA00022490"/>
    </source>
</evidence>
<keyword evidence="11 14" id="KW-0378">Hydrolase</keyword>
<evidence type="ECO:0000256" key="14">
    <source>
        <dbReference type="RuleBase" id="RU003515"/>
    </source>
</evidence>
<dbReference type="GO" id="GO:0004523">
    <property type="term" value="F:RNA-DNA hybrid ribonuclease activity"/>
    <property type="evidence" value="ECO:0007669"/>
    <property type="project" value="UniProtKB-EC"/>
</dbReference>
<dbReference type="SUPFAM" id="SSF53098">
    <property type="entry name" value="Ribonuclease H-like"/>
    <property type="match status" value="1"/>
</dbReference>
<name>A0A1G2RM64_9BACT</name>
<dbReference type="PROSITE" id="PS51975">
    <property type="entry name" value="RNASE_H_2"/>
    <property type="match status" value="1"/>
</dbReference>
<dbReference type="Gene3D" id="3.30.420.10">
    <property type="entry name" value="Ribonuclease H-like superfamily/Ribonuclease H"/>
    <property type="match status" value="1"/>
</dbReference>
<dbReference type="GO" id="GO:0005737">
    <property type="term" value="C:cytoplasm"/>
    <property type="evidence" value="ECO:0007669"/>
    <property type="project" value="UniProtKB-SubCell"/>
</dbReference>
<comment type="similarity">
    <text evidence="6 14">Belongs to the RNase HII family.</text>
</comment>
<dbReference type="CDD" id="cd07182">
    <property type="entry name" value="RNase_HII_bacteria_HII_like"/>
    <property type="match status" value="1"/>
</dbReference>
<comment type="caution">
    <text evidence="16">The sequence shown here is derived from an EMBL/GenBank/DDBJ whole genome shotgun (WGS) entry which is preliminary data.</text>
</comment>
<dbReference type="EMBL" id="MHUG01000012">
    <property type="protein sequence ID" value="OHA73459.1"/>
    <property type="molecule type" value="Genomic_DNA"/>
</dbReference>
<sequence length="252" mass="29005">MINSRIIRKENQKPCFEIRLRRNMKIQVKSLYKKEIFYKGKVFCLQLSRHHNFYVRRNGSGYFTGNSLAGPVVACAVAVLPWSGQGNPWPDQGVRLRLRDSKQLSQKQREELYTVLVNHPSIAWGVGKVFPGVIDRINIFQATKLAMKRAVMQLEKKLEQQLHFLILDGNMKLDIETPQTSMVKADEKVFSCAAASIIAKVKRDRLMARYHKQYGFYGFDRHKGYGTKFHVAALREHGPCDIHRKSFAPVLA</sequence>
<dbReference type="PANTHER" id="PTHR10954:SF18">
    <property type="entry name" value="RIBONUCLEASE HII"/>
    <property type="match status" value="1"/>
</dbReference>
<keyword evidence="8 14" id="KW-0540">Nuclease</keyword>
<evidence type="ECO:0000256" key="5">
    <source>
        <dbReference type="ARBA" id="ARBA00004496"/>
    </source>
</evidence>
<dbReference type="InterPro" id="IPR022898">
    <property type="entry name" value="RNase_HII"/>
</dbReference>
<evidence type="ECO:0000256" key="10">
    <source>
        <dbReference type="ARBA" id="ARBA00022759"/>
    </source>
</evidence>
<evidence type="ECO:0000259" key="15">
    <source>
        <dbReference type="PROSITE" id="PS51975"/>
    </source>
</evidence>
<evidence type="ECO:0000256" key="12">
    <source>
        <dbReference type="ARBA" id="ARBA00023211"/>
    </source>
</evidence>
<comment type="cofactor">
    <cofactor evidence="3">
        <name>Mg(2+)</name>
        <dbReference type="ChEBI" id="CHEBI:18420"/>
    </cofactor>
</comment>
<keyword evidence="7" id="KW-0963">Cytoplasm</keyword>
<dbReference type="NCBIfam" id="NF000595">
    <property type="entry name" value="PRK00015.1-3"/>
    <property type="match status" value="1"/>
</dbReference>
<dbReference type="InterPro" id="IPR001352">
    <property type="entry name" value="RNase_HII/HIII"/>
</dbReference>
<feature type="domain" description="RNase H type-2" evidence="15">
    <location>
        <begin position="55"/>
        <end position="252"/>
    </location>
</feature>
<evidence type="ECO:0000256" key="8">
    <source>
        <dbReference type="ARBA" id="ARBA00022722"/>
    </source>
</evidence>
<keyword evidence="9" id="KW-0479">Metal-binding</keyword>
<evidence type="ECO:0000256" key="13">
    <source>
        <dbReference type="PROSITE-ProRule" id="PRU01319"/>
    </source>
</evidence>
<dbReference type="STRING" id="1802461.A3B24_02220"/>
<dbReference type="InterPro" id="IPR012337">
    <property type="entry name" value="RNaseH-like_sf"/>
</dbReference>
<evidence type="ECO:0000256" key="11">
    <source>
        <dbReference type="ARBA" id="ARBA00022801"/>
    </source>
</evidence>
<dbReference type="AlphaFoldDB" id="A0A1G2RM64"/>
<comment type="cofactor">
    <cofactor evidence="2">
        <name>Mn(2+)</name>
        <dbReference type="ChEBI" id="CHEBI:29035"/>
    </cofactor>
</comment>